<name>A0AAD9QGB5_ACRCE</name>
<dbReference type="InterPro" id="IPR043502">
    <property type="entry name" value="DNA/RNA_pol_sf"/>
</dbReference>
<dbReference type="InterPro" id="IPR000477">
    <property type="entry name" value="RT_dom"/>
</dbReference>
<evidence type="ECO:0000313" key="2">
    <source>
        <dbReference type="EMBL" id="KAK2560752.1"/>
    </source>
</evidence>
<gene>
    <name evidence="2" type="ORF">P5673_016532</name>
</gene>
<keyword evidence="2" id="KW-0548">Nucleotidyltransferase</keyword>
<sequence length="489" mass="55706">MKANKAIGLDKISARLLRDAAWVIAPSLTYIINSSLKLGKFPSHWKCAKVTALFKQGDKMIMDNYRPTSVLPTVSKVIEKAAHIQLYAFLESHHLLVTNQFGFRRGRSTPLALTQFTDEMLTNMDNGLLNGVIFLDLKKAFDTVDHTILIHKLKTMGVSGVSLAWFQSYLTSRFQRTVIGQATSSNRRVSVGVPQGSILGPLLFSIYINDLPTCLKHTSVTLFADDTALYCSAKSSSDLQQMLNEDLASVAKWLNDHKLTLNVAKSKFMIIGSSLRLKSVGKFRLQICDEFLDKTDCYKYLGVIINETLSWGDHVDYISTKVNQPLGILRRIRHLLPIHTRELYVKSMILPLLDYSDIVWGDKHNKTLMAKVQLLQGKAAKLILDKAKYSSATEAINELDWLVLSERQRQHRLSFVFRCMHGLIDWNFNFTHLRETHPYNTRQKDDVLLPKSRCQWGQQRLTYQAIKEWNGLPVSTRNSNSLDLFMKLV</sequence>
<dbReference type="AlphaFoldDB" id="A0AAD9QGB5"/>
<dbReference type="PROSITE" id="PS50878">
    <property type="entry name" value="RT_POL"/>
    <property type="match status" value="1"/>
</dbReference>
<dbReference type="Proteomes" id="UP001249851">
    <property type="component" value="Unassembled WGS sequence"/>
</dbReference>
<proteinExistence type="predicted"/>
<keyword evidence="2" id="KW-0808">Transferase</keyword>
<comment type="caution">
    <text evidence="2">The sequence shown here is derived from an EMBL/GenBank/DDBJ whole genome shotgun (WGS) entry which is preliminary data.</text>
</comment>
<dbReference type="EMBL" id="JARQWQ010000035">
    <property type="protein sequence ID" value="KAK2560752.1"/>
    <property type="molecule type" value="Genomic_DNA"/>
</dbReference>
<keyword evidence="2" id="KW-0695">RNA-directed DNA polymerase</keyword>
<protein>
    <submittedName>
        <fullName evidence="2">RNA-directed DNA polymerase from mobile element jockey</fullName>
    </submittedName>
</protein>
<reference evidence="2" key="1">
    <citation type="journal article" date="2023" name="G3 (Bethesda)">
        <title>Whole genome assembly and annotation of the endangered Caribbean coral Acropora cervicornis.</title>
        <authorList>
            <person name="Selwyn J.D."/>
            <person name="Vollmer S.V."/>
        </authorList>
    </citation>
    <scope>NUCLEOTIDE SEQUENCE</scope>
    <source>
        <strain evidence="2">K2</strain>
    </source>
</reference>
<accession>A0AAD9QGB5</accession>
<organism evidence="2 3">
    <name type="scientific">Acropora cervicornis</name>
    <name type="common">Staghorn coral</name>
    <dbReference type="NCBI Taxonomy" id="6130"/>
    <lineage>
        <taxon>Eukaryota</taxon>
        <taxon>Metazoa</taxon>
        <taxon>Cnidaria</taxon>
        <taxon>Anthozoa</taxon>
        <taxon>Hexacorallia</taxon>
        <taxon>Scleractinia</taxon>
        <taxon>Astrocoeniina</taxon>
        <taxon>Acroporidae</taxon>
        <taxon>Acropora</taxon>
    </lineage>
</organism>
<reference evidence="2" key="2">
    <citation type="journal article" date="2023" name="Science">
        <title>Genomic signatures of disease resistance in endangered staghorn corals.</title>
        <authorList>
            <person name="Vollmer S.V."/>
            <person name="Selwyn J.D."/>
            <person name="Despard B.A."/>
            <person name="Roesel C.L."/>
        </authorList>
    </citation>
    <scope>NUCLEOTIDE SEQUENCE</scope>
    <source>
        <strain evidence="2">K2</strain>
    </source>
</reference>
<dbReference type="Pfam" id="PF00078">
    <property type="entry name" value="RVT_1"/>
    <property type="match status" value="1"/>
</dbReference>
<dbReference type="SUPFAM" id="SSF56672">
    <property type="entry name" value="DNA/RNA polymerases"/>
    <property type="match status" value="1"/>
</dbReference>
<feature type="domain" description="Reverse transcriptase" evidence="1">
    <location>
        <begin position="34"/>
        <end position="305"/>
    </location>
</feature>
<evidence type="ECO:0000259" key="1">
    <source>
        <dbReference type="PROSITE" id="PS50878"/>
    </source>
</evidence>
<evidence type="ECO:0000313" key="3">
    <source>
        <dbReference type="Proteomes" id="UP001249851"/>
    </source>
</evidence>
<dbReference type="PANTHER" id="PTHR33332">
    <property type="entry name" value="REVERSE TRANSCRIPTASE DOMAIN-CONTAINING PROTEIN"/>
    <property type="match status" value="1"/>
</dbReference>
<dbReference type="CDD" id="cd01650">
    <property type="entry name" value="RT_nLTR_like"/>
    <property type="match status" value="1"/>
</dbReference>
<keyword evidence="3" id="KW-1185">Reference proteome</keyword>
<dbReference type="GO" id="GO:0003964">
    <property type="term" value="F:RNA-directed DNA polymerase activity"/>
    <property type="evidence" value="ECO:0007669"/>
    <property type="project" value="UniProtKB-KW"/>
</dbReference>